<dbReference type="Proteomes" id="UP001208567">
    <property type="component" value="Unassembled WGS sequence"/>
</dbReference>
<accession>A0ABQ5N6M7</accession>
<dbReference type="RefSeq" id="WP_264850135.1">
    <property type="nucleotide sequence ID" value="NZ_BRXR01000001.1"/>
</dbReference>
<comment type="caution">
    <text evidence="1">The sequence shown here is derived from an EMBL/GenBank/DDBJ whole genome shotgun (WGS) entry which is preliminary data.</text>
</comment>
<proteinExistence type="predicted"/>
<protein>
    <submittedName>
        <fullName evidence="1">Uncharacterized protein</fullName>
    </submittedName>
</protein>
<sequence length="107" mass="12823">MNNNNSEVFAIQILEKVQLQLKEIEIISTDYRIKEKIHKLLDYIDLETSNTKAEFAEMIHLKVKETKPLHPELSTYLYLLYRNLMQGKISLQEAQGLYEMYMKEYMF</sequence>
<evidence type="ECO:0000313" key="1">
    <source>
        <dbReference type="EMBL" id="GLC30857.1"/>
    </source>
</evidence>
<reference evidence="1 2" key="1">
    <citation type="journal article" date="2024" name="Int. J. Syst. Evol. Microbiol.">
        <title>Clostridium omnivorum sp. nov., isolated from anoxic soil under the treatment of reductive soil disinfestation.</title>
        <authorList>
            <person name="Ueki A."/>
            <person name="Tonouchi A."/>
            <person name="Kaku N."/>
            <person name="Honma S."/>
            <person name="Ueki K."/>
        </authorList>
    </citation>
    <scope>NUCLEOTIDE SEQUENCE [LARGE SCALE GENOMIC DNA]</scope>
    <source>
        <strain evidence="1 2">E14</strain>
    </source>
</reference>
<evidence type="ECO:0000313" key="2">
    <source>
        <dbReference type="Proteomes" id="UP001208567"/>
    </source>
</evidence>
<organism evidence="1 2">
    <name type="scientific">Clostridium omnivorum</name>
    <dbReference type="NCBI Taxonomy" id="1604902"/>
    <lineage>
        <taxon>Bacteria</taxon>
        <taxon>Bacillati</taxon>
        <taxon>Bacillota</taxon>
        <taxon>Clostridia</taxon>
        <taxon>Eubacteriales</taxon>
        <taxon>Clostridiaceae</taxon>
        <taxon>Clostridium</taxon>
    </lineage>
</organism>
<name>A0ABQ5N6M7_9CLOT</name>
<keyword evidence="2" id="KW-1185">Reference proteome</keyword>
<dbReference type="EMBL" id="BRXR01000001">
    <property type="protein sequence ID" value="GLC30857.1"/>
    <property type="molecule type" value="Genomic_DNA"/>
</dbReference>
<gene>
    <name evidence="1" type="ORF">bsdE14_22670</name>
</gene>